<sequence length="132" mass="14366">MTQALDAILEIFTWVGFGAAVAFGVVAVVVWASDGSWLPAEAYLDDDGRTLRWIDSEGEVNSAPLADEDRDRLADEPAANIWYRHGWHDRMRFTRRPPVLRLLTGLAVGGAALGLLASALSLVAYFVRVAPA</sequence>
<keyword evidence="1" id="KW-1133">Transmembrane helix</keyword>
<organism evidence="2 3">
    <name type="scientific">Microbacterium oleivorans</name>
    <dbReference type="NCBI Taxonomy" id="273677"/>
    <lineage>
        <taxon>Bacteria</taxon>
        <taxon>Bacillati</taxon>
        <taxon>Actinomycetota</taxon>
        <taxon>Actinomycetes</taxon>
        <taxon>Micrococcales</taxon>
        <taxon>Microbacteriaceae</taxon>
        <taxon>Microbacterium</taxon>
    </lineage>
</organism>
<feature type="transmembrane region" description="Helical" evidence="1">
    <location>
        <begin position="99"/>
        <end position="127"/>
    </location>
</feature>
<gene>
    <name evidence="2" type="ORF">E2R54_01040</name>
</gene>
<dbReference type="Proteomes" id="UP000295633">
    <property type="component" value="Unassembled WGS sequence"/>
</dbReference>
<evidence type="ECO:0000313" key="3">
    <source>
        <dbReference type="Proteomes" id="UP000295633"/>
    </source>
</evidence>
<protein>
    <submittedName>
        <fullName evidence="2">Uncharacterized protein</fullName>
    </submittedName>
</protein>
<keyword evidence="1" id="KW-0472">Membrane</keyword>
<dbReference type="RefSeq" id="WP_133398371.1">
    <property type="nucleotide sequence ID" value="NZ_SMZX01000001.1"/>
</dbReference>
<keyword evidence="1" id="KW-0812">Transmembrane</keyword>
<reference evidence="2 3" key="1">
    <citation type="submission" date="2019-03" db="EMBL/GenBank/DDBJ databases">
        <title>Genome Sequencing and Assembly of Various Microbes Isolated from Partially Reclaimed Soil and Acid Mine Drainage (AMD) Site.</title>
        <authorList>
            <person name="Steinbock B."/>
            <person name="Bechtold R."/>
            <person name="Sevigny J.L."/>
            <person name="Thomas D."/>
            <person name="Cuthill L.R."/>
            <person name="Aveiro Johannsen E.J."/>
            <person name="Thomas K."/>
            <person name="Ghosh A."/>
        </authorList>
    </citation>
    <scope>NUCLEOTIDE SEQUENCE [LARGE SCALE GENOMIC DNA]</scope>
    <source>
        <strain evidence="2 3">F-B2</strain>
    </source>
</reference>
<dbReference type="STRING" id="273677.BW34_02647"/>
<comment type="caution">
    <text evidence="2">The sequence shown here is derived from an EMBL/GenBank/DDBJ whole genome shotgun (WGS) entry which is preliminary data.</text>
</comment>
<name>A0A4R5YJK5_9MICO</name>
<feature type="transmembrane region" description="Helical" evidence="1">
    <location>
        <begin position="12"/>
        <end position="32"/>
    </location>
</feature>
<accession>A0A4R5YJK5</accession>
<dbReference type="EMBL" id="SMZX01000001">
    <property type="protein sequence ID" value="TDL45108.1"/>
    <property type="molecule type" value="Genomic_DNA"/>
</dbReference>
<proteinExistence type="predicted"/>
<dbReference type="AlphaFoldDB" id="A0A4R5YJK5"/>
<evidence type="ECO:0000313" key="2">
    <source>
        <dbReference type="EMBL" id="TDL45108.1"/>
    </source>
</evidence>
<evidence type="ECO:0000256" key="1">
    <source>
        <dbReference type="SAM" id="Phobius"/>
    </source>
</evidence>